<name>A0A816UD46_9BILA</name>
<evidence type="ECO:0000313" key="2">
    <source>
        <dbReference type="EMBL" id="CAF2107651.1"/>
    </source>
</evidence>
<protein>
    <submittedName>
        <fullName evidence="2">Uncharacterized protein</fullName>
    </submittedName>
</protein>
<proteinExistence type="predicted"/>
<organism evidence="2 3">
    <name type="scientific">Rotaria magnacalcarata</name>
    <dbReference type="NCBI Taxonomy" id="392030"/>
    <lineage>
        <taxon>Eukaryota</taxon>
        <taxon>Metazoa</taxon>
        <taxon>Spiralia</taxon>
        <taxon>Gnathifera</taxon>
        <taxon>Rotifera</taxon>
        <taxon>Eurotatoria</taxon>
        <taxon>Bdelloidea</taxon>
        <taxon>Philodinida</taxon>
        <taxon>Philodinidae</taxon>
        <taxon>Rotaria</taxon>
    </lineage>
</organism>
<comment type="caution">
    <text evidence="2">The sequence shown here is derived from an EMBL/GenBank/DDBJ whole genome shotgun (WGS) entry which is preliminary data.</text>
</comment>
<accession>A0A816UD46</accession>
<gene>
    <name evidence="2" type="ORF">MBJ925_LOCUS23576</name>
</gene>
<evidence type="ECO:0000256" key="1">
    <source>
        <dbReference type="SAM" id="MobiDB-lite"/>
    </source>
</evidence>
<reference evidence="2" key="1">
    <citation type="submission" date="2021-02" db="EMBL/GenBank/DDBJ databases">
        <authorList>
            <person name="Nowell W R."/>
        </authorList>
    </citation>
    <scope>NUCLEOTIDE SEQUENCE</scope>
</reference>
<feature type="compositionally biased region" description="Polar residues" evidence="1">
    <location>
        <begin position="18"/>
        <end position="33"/>
    </location>
</feature>
<dbReference type="Proteomes" id="UP000663824">
    <property type="component" value="Unassembled WGS sequence"/>
</dbReference>
<feature type="region of interest" description="Disordered" evidence="1">
    <location>
        <begin position="1"/>
        <end position="75"/>
    </location>
</feature>
<feature type="compositionally biased region" description="Low complexity" evidence="1">
    <location>
        <begin position="45"/>
        <end position="69"/>
    </location>
</feature>
<feature type="compositionally biased region" description="Basic and acidic residues" evidence="1">
    <location>
        <begin position="1"/>
        <end position="16"/>
    </location>
</feature>
<dbReference type="EMBL" id="CAJNRE010012131">
    <property type="protein sequence ID" value="CAF2107651.1"/>
    <property type="molecule type" value="Genomic_DNA"/>
</dbReference>
<sequence length="239" mass="27589">MSTEPQHEDQNQDRQRNIAKSSSFQTEKTNQVLPSKIKKKKIHRNNPYSWSNKQNNNNNNNNNNNDNSNKTSFRTNSSSYFQNTYSASACYSSNWQTNKGIYPDDAEDHSKSRGPPKTRWLRGIAAHLQLAIVRATSDQARGEKRTGKISLSNAATITALTNIGIENKWIPCPEIVRLLDLQTTFTKGDYIKKANRLEFRQVQKKQYYFDGNNEPRHTEVAYYLSFRLLKQTPQPRTII</sequence>
<dbReference type="AlphaFoldDB" id="A0A816UD46"/>
<evidence type="ECO:0000313" key="3">
    <source>
        <dbReference type="Proteomes" id="UP000663824"/>
    </source>
</evidence>